<comment type="similarity">
    <text evidence="1 5">Belongs to the Iojap/RsfS family.</text>
</comment>
<evidence type="ECO:0000256" key="4">
    <source>
        <dbReference type="ARBA" id="ARBA00022845"/>
    </source>
</evidence>
<dbReference type="RefSeq" id="WP_057822730.1">
    <property type="nucleotide sequence ID" value="NZ_AZEA01000001.1"/>
</dbReference>
<dbReference type="Gene3D" id="3.30.460.10">
    <property type="entry name" value="Beta Polymerase, domain 2"/>
    <property type="match status" value="1"/>
</dbReference>
<dbReference type="SUPFAM" id="SSF81301">
    <property type="entry name" value="Nucleotidyltransferase"/>
    <property type="match status" value="1"/>
</dbReference>
<dbReference type="PATRIC" id="fig|1423808.3.peg.133"/>
<comment type="function">
    <text evidence="5">Functions as a ribosomal silencing factor. Interacts with ribosomal protein uL14 (rplN), blocking formation of intersubunit bridge B8. Prevents association of the 30S and 50S ribosomal subunits and the formation of functional ribosomes, thus repressing translation.</text>
</comment>
<proteinExistence type="inferred from homology"/>
<dbReference type="PANTHER" id="PTHR21043">
    <property type="entry name" value="IOJAP SUPERFAMILY ORTHOLOG"/>
    <property type="match status" value="1"/>
</dbReference>
<evidence type="ECO:0000313" key="7">
    <source>
        <dbReference type="Proteomes" id="UP000051581"/>
    </source>
</evidence>
<dbReference type="GO" id="GO:0042256">
    <property type="term" value="P:cytosolic ribosome assembly"/>
    <property type="evidence" value="ECO:0007669"/>
    <property type="project" value="UniProtKB-UniRule"/>
</dbReference>
<organism evidence="6 7">
    <name type="scientific">Lentilactobacillus sunkii DSM 19904</name>
    <dbReference type="NCBI Taxonomy" id="1423808"/>
    <lineage>
        <taxon>Bacteria</taxon>
        <taxon>Bacillati</taxon>
        <taxon>Bacillota</taxon>
        <taxon>Bacilli</taxon>
        <taxon>Lactobacillales</taxon>
        <taxon>Lactobacillaceae</taxon>
        <taxon>Lentilactobacillus</taxon>
    </lineage>
</organism>
<gene>
    <name evidence="5" type="primary">rsfS</name>
    <name evidence="6" type="ORF">FD17_GL000132</name>
</gene>
<dbReference type="AlphaFoldDB" id="A0A0R1L251"/>
<dbReference type="Proteomes" id="UP000051581">
    <property type="component" value="Unassembled WGS sequence"/>
</dbReference>
<dbReference type="Pfam" id="PF02410">
    <property type="entry name" value="RsfS"/>
    <property type="match status" value="1"/>
</dbReference>
<comment type="caution">
    <text evidence="6">The sequence shown here is derived from an EMBL/GenBank/DDBJ whole genome shotgun (WGS) entry which is preliminary data.</text>
</comment>
<evidence type="ECO:0000313" key="6">
    <source>
        <dbReference type="EMBL" id="KRK89894.1"/>
    </source>
</evidence>
<dbReference type="GO" id="GO:0043023">
    <property type="term" value="F:ribosomal large subunit binding"/>
    <property type="evidence" value="ECO:0007669"/>
    <property type="project" value="TreeGrafter"/>
</dbReference>
<comment type="subunit">
    <text evidence="5">Interacts with ribosomal protein uL14 (rplN).</text>
</comment>
<keyword evidence="7" id="KW-1185">Reference proteome</keyword>
<evidence type="ECO:0000256" key="1">
    <source>
        <dbReference type="ARBA" id="ARBA00010574"/>
    </source>
</evidence>
<sequence>MNSKEISEIVVRAADSKRANDIVVLDMQKVSLMADYFVIADANSSRQVKAIADEIVDQVEAGDVNVYSVSGKDTARWILIDLGDVVVHIFQKEVRDFYNLEKLWSDAPIVNTDSWVEA</sequence>
<protein>
    <recommendedName>
        <fullName evidence="5">Ribosomal silencing factor RsfS</fullName>
    </recommendedName>
</protein>
<evidence type="ECO:0000256" key="5">
    <source>
        <dbReference type="HAMAP-Rule" id="MF_01477"/>
    </source>
</evidence>
<evidence type="ECO:0000256" key="3">
    <source>
        <dbReference type="ARBA" id="ARBA00022491"/>
    </source>
</evidence>
<reference evidence="6 7" key="1">
    <citation type="journal article" date="2015" name="Genome Announc.">
        <title>Expanding the biotechnology potential of lactobacilli through comparative genomics of 213 strains and associated genera.</title>
        <authorList>
            <person name="Sun Z."/>
            <person name="Harris H.M."/>
            <person name="McCann A."/>
            <person name="Guo C."/>
            <person name="Argimon S."/>
            <person name="Zhang W."/>
            <person name="Yang X."/>
            <person name="Jeffery I.B."/>
            <person name="Cooney J.C."/>
            <person name="Kagawa T.F."/>
            <person name="Liu W."/>
            <person name="Song Y."/>
            <person name="Salvetti E."/>
            <person name="Wrobel A."/>
            <person name="Rasinkangas P."/>
            <person name="Parkhill J."/>
            <person name="Rea M.C."/>
            <person name="O'Sullivan O."/>
            <person name="Ritari J."/>
            <person name="Douillard F.P."/>
            <person name="Paul Ross R."/>
            <person name="Yang R."/>
            <person name="Briner A.E."/>
            <person name="Felis G.E."/>
            <person name="de Vos W.M."/>
            <person name="Barrangou R."/>
            <person name="Klaenhammer T.R."/>
            <person name="Caufield P.W."/>
            <person name="Cui Y."/>
            <person name="Zhang H."/>
            <person name="O'Toole P.W."/>
        </authorList>
    </citation>
    <scope>NUCLEOTIDE SEQUENCE [LARGE SCALE GENOMIC DNA]</scope>
    <source>
        <strain evidence="6 7">DSM 19904</strain>
    </source>
</reference>
<comment type="subcellular location">
    <subcellularLocation>
        <location evidence="5">Cytoplasm</location>
    </subcellularLocation>
</comment>
<dbReference type="NCBIfam" id="TIGR00090">
    <property type="entry name" value="rsfS_iojap_ybeB"/>
    <property type="match status" value="1"/>
</dbReference>
<dbReference type="EMBL" id="AZEA01000001">
    <property type="protein sequence ID" value="KRK89894.1"/>
    <property type="molecule type" value="Genomic_DNA"/>
</dbReference>
<dbReference type="GO" id="GO:0090071">
    <property type="term" value="P:negative regulation of ribosome biogenesis"/>
    <property type="evidence" value="ECO:0007669"/>
    <property type="project" value="UniProtKB-UniRule"/>
</dbReference>
<dbReference type="FunFam" id="3.30.460.10:FF:000015">
    <property type="entry name" value="Ribosomal silencing factor RsfS"/>
    <property type="match status" value="1"/>
</dbReference>
<accession>A0A0R1L251</accession>
<keyword evidence="2 5" id="KW-0963">Cytoplasm</keyword>
<dbReference type="GO" id="GO:0017148">
    <property type="term" value="P:negative regulation of translation"/>
    <property type="evidence" value="ECO:0007669"/>
    <property type="project" value="UniProtKB-UniRule"/>
</dbReference>
<keyword evidence="3 5" id="KW-0678">Repressor</keyword>
<dbReference type="OrthoDB" id="9793681at2"/>
<dbReference type="GO" id="GO:0005737">
    <property type="term" value="C:cytoplasm"/>
    <property type="evidence" value="ECO:0007669"/>
    <property type="project" value="UniProtKB-SubCell"/>
</dbReference>
<keyword evidence="4 5" id="KW-0810">Translation regulation</keyword>
<evidence type="ECO:0000256" key="2">
    <source>
        <dbReference type="ARBA" id="ARBA00022490"/>
    </source>
</evidence>
<dbReference type="PANTHER" id="PTHR21043:SF0">
    <property type="entry name" value="MITOCHONDRIAL ASSEMBLY OF RIBOSOMAL LARGE SUBUNIT PROTEIN 1"/>
    <property type="match status" value="1"/>
</dbReference>
<dbReference type="HAMAP" id="MF_01477">
    <property type="entry name" value="Iojap_RsfS"/>
    <property type="match status" value="1"/>
</dbReference>
<name>A0A0R1L251_9LACO</name>
<dbReference type="InterPro" id="IPR043519">
    <property type="entry name" value="NT_sf"/>
</dbReference>
<dbReference type="InterPro" id="IPR004394">
    <property type="entry name" value="Iojap/RsfS/C7orf30"/>
</dbReference>